<reference evidence="1" key="1">
    <citation type="journal article" date="2022" name="Int. J. Mol. Sci.">
        <title>Draft Genome of Tanacetum Coccineum: Genomic Comparison of Closely Related Tanacetum-Family Plants.</title>
        <authorList>
            <person name="Yamashiro T."/>
            <person name="Shiraishi A."/>
            <person name="Nakayama K."/>
            <person name="Satake H."/>
        </authorList>
    </citation>
    <scope>NUCLEOTIDE SEQUENCE</scope>
</reference>
<proteinExistence type="predicted"/>
<evidence type="ECO:0000313" key="1">
    <source>
        <dbReference type="EMBL" id="GJS50506.1"/>
    </source>
</evidence>
<comment type="caution">
    <text evidence="1">The sequence shown here is derived from an EMBL/GenBank/DDBJ whole genome shotgun (WGS) entry which is preliminary data.</text>
</comment>
<dbReference type="Proteomes" id="UP001151760">
    <property type="component" value="Unassembled WGS sequence"/>
</dbReference>
<dbReference type="Gene3D" id="3.30.420.10">
    <property type="entry name" value="Ribonuclease H-like superfamily/Ribonuclease H"/>
    <property type="match status" value="1"/>
</dbReference>
<accession>A0ABQ4WC97</accession>
<dbReference type="InterPro" id="IPR036397">
    <property type="entry name" value="RNaseH_sf"/>
</dbReference>
<name>A0ABQ4WC97_9ASTR</name>
<dbReference type="PANTHER" id="PTHR34222:SF99">
    <property type="entry name" value="PROTEIN, PUTATIVE-RELATED"/>
    <property type="match status" value="1"/>
</dbReference>
<evidence type="ECO:0000313" key="2">
    <source>
        <dbReference type="Proteomes" id="UP001151760"/>
    </source>
</evidence>
<gene>
    <name evidence="1" type="ORF">Tco_0623868</name>
</gene>
<dbReference type="SUPFAM" id="SSF53098">
    <property type="entry name" value="Ribonuclease H-like"/>
    <property type="match status" value="1"/>
</dbReference>
<protein>
    <submittedName>
        <fullName evidence="1">Ribonuclease H-like domain-containing protein</fullName>
    </submittedName>
</protein>
<dbReference type="EMBL" id="BQNB010008520">
    <property type="protein sequence ID" value="GJS50506.1"/>
    <property type="molecule type" value="Genomic_DNA"/>
</dbReference>
<keyword evidence="2" id="KW-1185">Reference proteome</keyword>
<reference evidence="1" key="2">
    <citation type="submission" date="2022-01" db="EMBL/GenBank/DDBJ databases">
        <authorList>
            <person name="Yamashiro T."/>
            <person name="Shiraishi A."/>
            <person name="Satake H."/>
            <person name="Nakayama K."/>
        </authorList>
    </citation>
    <scope>NUCLEOTIDE SEQUENCE</scope>
</reference>
<organism evidence="1 2">
    <name type="scientific">Tanacetum coccineum</name>
    <dbReference type="NCBI Taxonomy" id="301880"/>
    <lineage>
        <taxon>Eukaryota</taxon>
        <taxon>Viridiplantae</taxon>
        <taxon>Streptophyta</taxon>
        <taxon>Embryophyta</taxon>
        <taxon>Tracheophyta</taxon>
        <taxon>Spermatophyta</taxon>
        <taxon>Magnoliopsida</taxon>
        <taxon>eudicotyledons</taxon>
        <taxon>Gunneridae</taxon>
        <taxon>Pentapetalae</taxon>
        <taxon>asterids</taxon>
        <taxon>campanulids</taxon>
        <taxon>Asterales</taxon>
        <taxon>Asteraceae</taxon>
        <taxon>Asteroideae</taxon>
        <taxon>Anthemideae</taxon>
        <taxon>Anthemidinae</taxon>
        <taxon>Tanacetum</taxon>
    </lineage>
</organism>
<sequence>MQFLMGLDDSYMKIRSSILSREVLPDVRSAYATISSEEPHRVAYAFVSNMPNIYNFQRNNQTINSGPIPNSLNNNRQGGGSALVCENCEYNGHTIKRCFKIIGYSADFSKKKSGQSFKGKNVSNNNSVMSCSSSGFPDEQMTTLISLIKDNKAGKNVQANMADNVLNISHLKIKVGHPNGTKAFISKIGNLKLSNGLILYDVLVILEYCVTLIYVHRLAKENKIIATFDESRCYFLNQDLSLENDLETSDQCEGLGHPAKSILNVLKYSLHIDNMDKCDLVHLDLWGPYKVTSSKGFRYFLTVMDDYTRAAWVYLIKSKYESDSNNSFVSGGGVNTSDFPVNNSGNDADSSDDIIAT</sequence>
<dbReference type="InterPro" id="IPR012337">
    <property type="entry name" value="RNaseH-like_sf"/>
</dbReference>
<dbReference type="PANTHER" id="PTHR34222">
    <property type="entry name" value="GAG_PRE-INTEGRS DOMAIN-CONTAINING PROTEIN"/>
    <property type="match status" value="1"/>
</dbReference>